<sequence length="265" mass="28094">MAGMRVLALLLLTAAPALAQDLPPGMVSAELLPGWVAADGARMTALHIELEPGWKTYWRSPGDAGIPPIFDWQGSTNMAGAELLWPRPEIIESGGERTLGYHDSLVLPIRVAPAHPGEPVTIRAMVDLGVCLDICVPVQVTLEAGPPGPAPDPRIEAALAQMPAPSDLQPECSITRIEDGMQVSLSLPDTGRPSGDEIAVELRTPDVWVSEPWLDDADGRIKADFVDASGQPFALDPDDLRVTLIGAEDAVELSGCRDGKALPRG</sequence>
<dbReference type="RefSeq" id="WP_377743898.1">
    <property type="nucleotide sequence ID" value="NZ_JBHRXJ010000004.1"/>
</dbReference>
<evidence type="ECO:0000256" key="1">
    <source>
        <dbReference type="SAM" id="SignalP"/>
    </source>
</evidence>
<accession>A0ABV7R635</accession>
<feature type="chain" id="PRO_5046516444" evidence="1">
    <location>
        <begin position="20"/>
        <end position="265"/>
    </location>
</feature>
<evidence type="ECO:0000259" key="2">
    <source>
        <dbReference type="Pfam" id="PF11412"/>
    </source>
</evidence>
<dbReference type="Pfam" id="PF11412">
    <property type="entry name" value="DsbD_N"/>
    <property type="match status" value="1"/>
</dbReference>
<keyword evidence="4" id="KW-1185">Reference proteome</keyword>
<gene>
    <name evidence="3" type="ORF">ACFOMH_08515</name>
</gene>
<proteinExistence type="predicted"/>
<comment type="caution">
    <text evidence="3">The sequence shown here is derived from an EMBL/GenBank/DDBJ whole genome shotgun (WGS) entry which is preliminary data.</text>
</comment>
<protein>
    <submittedName>
        <fullName evidence="3">Protein-disulfide reductase DsbD domain-containing protein</fullName>
    </submittedName>
</protein>
<keyword evidence="1" id="KW-0732">Signal</keyword>
<dbReference type="Proteomes" id="UP001595721">
    <property type="component" value="Unassembled WGS sequence"/>
</dbReference>
<evidence type="ECO:0000313" key="4">
    <source>
        <dbReference type="Proteomes" id="UP001595721"/>
    </source>
</evidence>
<organism evidence="3 4">
    <name type="scientific">Paracoccus mangrovi</name>
    <dbReference type="NCBI Taxonomy" id="1715645"/>
    <lineage>
        <taxon>Bacteria</taxon>
        <taxon>Pseudomonadati</taxon>
        <taxon>Pseudomonadota</taxon>
        <taxon>Alphaproteobacteria</taxon>
        <taxon>Rhodobacterales</taxon>
        <taxon>Paracoccaceae</taxon>
        <taxon>Paracoccus</taxon>
    </lineage>
</organism>
<dbReference type="EMBL" id="JBHRXJ010000004">
    <property type="protein sequence ID" value="MFC3528220.1"/>
    <property type="molecule type" value="Genomic_DNA"/>
</dbReference>
<dbReference type="InterPro" id="IPR028250">
    <property type="entry name" value="DsbDN"/>
</dbReference>
<feature type="domain" description="Thiol:disulfide interchange protein DsbD N-terminal" evidence="2">
    <location>
        <begin position="30"/>
        <end position="143"/>
    </location>
</feature>
<feature type="signal peptide" evidence="1">
    <location>
        <begin position="1"/>
        <end position="19"/>
    </location>
</feature>
<name>A0ABV7R635_9RHOB</name>
<reference evidence="4" key="1">
    <citation type="journal article" date="2019" name="Int. J. Syst. Evol. Microbiol.">
        <title>The Global Catalogue of Microorganisms (GCM) 10K type strain sequencing project: providing services to taxonomists for standard genome sequencing and annotation.</title>
        <authorList>
            <consortium name="The Broad Institute Genomics Platform"/>
            <consortium name="The Broad Institute Genome Sequencing Center for Infectious Disease"/>
            <person name="Wu L."/>
            <person name="Ma J."/>
        </authorList>
    </citation>
    <scope>NUCLEOTIDE SEQUENCE [LARGE SCALE GENOMIC DNA]</scope>
    <source>
        <strain evidence="4">KCTC 42899</strain>
    </source>
</reference>
<evidence type="ECO:0000313" key="3">
    <source>
        <dbReference type="EMBL" id="MFC3528220.1"/>
    </source>
</evidence>